<accession>A0A2V4EE56</accession>
<evidence type="ECO:0000256" key="1">
    <source>
        <dbReference type="SAM" id="Coils"/>
    </source>
</evidence>
<proteinExistence type="predicted"/>
<feature type="non-terminal residue" evidence="2">
    <location>
        <position position="1"/>
    </location>
</feature>
<gene>
    <name evidence="2" type="ORF">DKK70_00915</name>
</gene>
<feature type="coiled-coil region" evidence="1">
    <location>
        <begin position="131"/>
        <end position="158"/>
    </location>
</feature>
<organism evidence="2 3">
    <name type="scientific">Gilliamella apicola</name>
    <dbReference type="NCBI Taxonomy" id="1196095"/>
    <lineage>
        <taxon>Bacteria</taxon>
        <taxon>Pseudomonadati</taxon>
        <taxon>Pseudomonadota</taxon>
        <taxon>Gammaproteobacteria</taxon>
        <taxon>Orbales</taxon>
        <taxon>Orbaceae</taxon>
        <taxon>Gilliamella</taxon>
    </lineage>
</organism>
<dbReference type="Proteomes" id="UP000247932">
    <property type="component" value="Unassembled WGS sequence"/>
</dbReference>
<sequence>AVAEAEDSIDYTIAAVGLIPGLGDVVGKLLKEAKAALKVGDTKKAIELAQEAQDKVKALDVGTFRELKAKAKVGDGLEHDHIPSFAALKKAEETRLGRPLTPTETKKLYAEATAVEVPRDVHQAGPTYGGKNTAEQIMKDAENLYEAVKRDTDALRKNMIEKGYDPKLIEDAINKIKTRNKEKGIY</sequence>
<name>A0A2V4EE56_9GAMM</name>
<dbReference type="EMBL" id="QGLR01000002">
    <property type="protein sequence ID" value="PXZ08704.1"/>
    <property type="molecule type" value="Genomic_DNA"/>
</dbReference>
<evidence type="ECO:0000313" key="2">
    <source>
        <dbReference type="EMBL" id="PXZ08704.1"/>
    </source>
</evidence>
<reference evidence="2 3" key="1">
    <citation type="submission" date="2018-05" db="EMBL/GenBank/DDBJ databases">
        <title>Reference genomes for bee gut microbiota database.</title>
        <authorList>
            <person name="Ellegaard K.M."/>
        </authorList>
    </citation>
    <scope>NUCLEOTIDE SEQUENCE [LARGE SCALE GENOMIC DNA]</scope>
    <source>
        <strain evidence="2 3">ESL0182</strain>
    </source>
</reference>
<protein>
    <submittedName>
        <fullName evidence="2">Uncharacterized protein</fullName>
    </submittedName>
</protein>
<keyword evidence="3" id="KW-1185">Reference proteome</keyword>
<comment type="caution">
    <text evidence="2">The sequence shown here is derived from an EMBL/GenBank/DDBJ whole genome shotgun (WGS) entry which is preliminary data.</text>
</comment>
<keyword evidence="1" id="KW-0175">Coiled coil</keyword>
<dbReference type="AlphaFoldDB" id="A0A2V4EE56"/>
<evidence type="ECO:0000313" key="3">
    <source>
        <dbReference type="Proteomes" id="UP000247932"/>
    </source>
</evidence>